<dbReference type="PANTHER" id="PTHR11334:SF29">
    <property type="entry name" value="MAS-RELATED G-PROTEIN COUPLED RECEPTOR MEMBER X2"/>
    <property type="match status" value="1"/>
</dbReference>
<keyword evidence="5 10" id="KW-0297">G-protein coupled receptor</keyword>
<evidence type="ECO:0000313" key="14">
    <source>
        <dbReference type="Proteomes" id="UP000694559"/>
    </source>
</evidence>
<dbReference type="PROSITE" id="PS00237">
    <property type="entry name" value="G_PROTEIN_RECEP_F1_1"/>
    <property type="match status" value="1"/>
</dbReference>
<feature type="transmembrane region" description="Helical" evidence="11">
    <location>
        <begin position="141"/>
        <end position="160"/>
    </location>
</feature>
<dbReference type="PROSITE" id="PS50262">
    <property type="entry name" value="G_PROTEIN_RECEP_F1_2"/>
    <property type="match status" value="1"/>
</dbReference>
<evidence type="ECO:0000256" key="8">
    <source>
        <dbReference type="ARBA" id="ARBA00023224"/>
    </source>
</evidence>
<dbReference type="InterPro" id="IPR000276">
    <property type="entry name" value="GPCR_Rhodpsn"/>
</dbReference>
<evidence type="ECO:0000313" key="13">
    <source>
        <dbReference type="Ensembl" id="ENSNNAP00000011360.1"/>
    </source>
</evidence>
<reference evidence="13" key="2">
    <citation type="submission" date="2025-09" db="UniProtKB">
        <authorList>
            <consortium name="Ensembl"/>
        </authorList>
    </citation>
    <scope>IDENTIFICATION</scope>
</reference>
<evidence type="ECO:0000256" key="5">
    <source>
        <dbReference type="ARBA" id="ARBA00023040"/>
    </source>
</evidence>
<keyword evidence="8 10" id="KW-0807">Transducer</keyword>
<dbReference type="InterPro" id="IPR026234">
    <property type="entry name" value="MRGPCRFAMILY"/>
</dbReference>
<dbReference type="Gene3D" id="1.20.1070.10">
    <property type="entry name" value="Rhodopsin 7-helix transmembrane proteins"/>
    <property type="match status" value="1"/>
</dbReference>
<feature type="domain" description="G-protein coupled receptors family 1 profile" evidence="12">
    <location>
        <begin position="46"/>
        <end position="263"/>
    </location>
</feature>
<feature type="transmembrane region" description="Helical" evidence="11">
    <location>
        <begin position="210"/>
        <end position="234"/>
    </location>
</feature>
<evidence type="ECO:0000259" key="12">
    <source>
        <dbReference type="PROSITE" id="PS50262"/>
    </source>
</evidence>
<dbReference type="Pfam" id="PF00001">
    <property type="entry name" value="7tm_1"/>
    <property type="match status" value="1"/>
</dbReference>
<keyword evidence="2" id="KW-1003">Cell membrane</keyword>
<dbReference type="InterPro" id="IPR017452">
    <property type="entry name" value="GPCR_Rhodpsn_7TM"/>
</dbReference>
<evidence type="ECO:0000256" key="7">
    <source>
        <dbReference type="ARBA" id="ARBA00023170"/>
    </source>
</evidence>
<dbReference type="OrthoDB" id="9896011at2759"/>
<dbReference type="Proteomes" id="UP000694559">
    <property type="component" value="Unplaced"/>
</dbReference>
<dbReference type="GO" id="GO:0004930">
    <property type="term" value="F:G protein-coupled receptor activity"/>
    <property type="evidence" value="ECO:0007669"/>
    <property type="project" value="UniProtKB-KW"/>
</dbReference>
<protein>
    <recommendedName>
        <fullName evidence="12">G-protein coupled receptors family 1 profile domain-containing protein</fullName>
    </recommendedName>
</protein>
<comment type="similarity">
    <text evidence="9">Belongs to the G-protein coupled receptor 1 family. Mas subfamily.</text>
</comment>
<dbReference type="PRINTS" id="PR00237">
    <property type="entry name" value="GPCRRHODOPSN"/>
</dbReference>
<keyword evidence="7 10" id="KW-0675">Receptor</keyword>
<organism evidence="13 14">
    <name type="scientific">Naja naja</name>
    <name type="common">Indian cobra</name>
    <dbReference type="NCBI Taxonomy" id="35670"/>
    <lineage>
        <taxon>Eukaryota</taxon>
        <taxon>Metazoa</taxon>
        <taxon>Chordata</taxon>
        <taxon>Craniata</taxon>
        <taxon>Vertebrata</taxon>
        <taxon>Euteleostomi</taxon>
        <taxon>Lepidosauria</taxon>
        <taxon>Squamata</taxon>
        <taxon>Bifurcata</taxon>
        <taxon>Unidentata</taxon>
        <taxon>Episquamata</taxon>
        <taxon>Toxicofera</taxon>
        <taxon>Serpentes</taxon>
        <taxon>Colubroidea</taxon>
        <taxon>Elapidae</taxon>
        <taxon>Elapinae</taxon>
        <taxon>Naja</taxon>
    </lineage>
</organism>
<dbReference type="GO" id="GO:0005886">
    <property type="term" value="C:plasma membrane"/>
    <property type="evidence" value="ECO:0007669"/>
    <property type="project" value="UniProtKB-SubCell"/>
</dbReference>
<evidence type="ECO:0000256" key="3">
    <source>
        <dbReference type="ARBA" id="ARBA00022692"/>
    </source>
</evidence>
<evidence type="ECO:0000256" key="9">
    <source>
        <dbReference type="ARBA" id="ARBA00061394"/>
    </source>
</evidence>
<keyword evidence="14" id="KW-1185">Reference proteome</keyword>
<evidence type="ECO:0000256" key="1">
    <source>
        <dbReference type="ARBA" id="ARBA00004651"/>
    </source>
</evidence>
<evidence type="ECO:0000256" key="11">
    <source>
        <dbReference type="SAM" id="Phobius"/>
    </source>
</evidence>
<evidence type="ECO:0000256" key="6">
    <source>
        <dbReference type="ARBA" id="ARBA00023136"/>
    </source>
</evidence>
<feature type="transmembrane region" description="Helical" evidence="11">
    <location>
        <begin position="32"/>
        <end position="55"/>
    </location>
</feature>
<dbReference type="Ensembl" id="ENSNNAT00000011882.1">
    <property type="protein sequence ID" value="ENSNNAP00000011360.1"/>
    <property type="gene ID" value="ENSNNAG00000007599.1"/>
</dbReference>
<dbReference type="PANTHER" id="PTHR11334">
    <property type="entry name" value="MAS-RELATED G-PROTEIN COUPLED RECEPTOR"/>
    <property type="match status" value="1"/>
</dbReference>
<evidence type="ECO:0000256" key="10">
    <source>
        <dbReference type="RuleBase" id="RU000688"/>
    </source>
</evidence>
<dbReference type="FunFam" id="1.20.1070.10:FF:000193">
    <property type="entry name" value="Mas-related G-protein coupled receptor member E"/>
    <property type="match status" value="1"/>
</dbReference>
<feature type="transmembrane region" description="Helical" evidence="11">
    <location>
        <begin position="67"/>
        <end position="89"/>
    </location>
</feature>
<name>A0A8C6XB25_NAJNA</name>
<dbReference type="AlphaFoldDB" id="A0A8C6XB25"/>
<sequence>MGSFLFNNTEHNINNATHSKSISELGYLQKTIYSLIISICIPGIIGNVIVTRLLYFQTKRNPFTVYILNLAVADTGTLLFVFISAIQHLTTKVSLTEIIEGLLCTYCTGQFLLTIISTDRCLAVFFPIWHRCHQPPNLPTILCAFSWIISILFCTIHYTMFRVTGLQEFLQFSFHFLILIFTSVCIPVMVVSSLALFIKGYIKSQTRKKLLTTIFLALLFFLLLSLPMNVFYVIHYFKSYNLLLMTIGIGCAILNSSINPLLYFLVGRKKRGKDQHRGSYKVALQRVFKDETGSWKSRKPTEDQL</sequence>
<proteinExistence type="inferred from homology"/>
<dbReference type="SUPFAM" id="SSF81321">
    <property type="entry name" value="Family A G protein-coupled receptor-like"/>
    <property type="match status" value="1"/>
</dbReference>
<keyword evidence="3 10" id="KW-0812">Transmembrane</keyword>
<accession>A0A8C6XB25</accession>
<dbReference type="PRINTS" id="PR02108">
    <property type="entry name" value="MRGPCRFAMILY"/>
</dbReference>
<evidence type="ECO:0000256" key="2">
    <source>
        <dbReference type="ARBA" id="ARBA00022475"/>
    </source>
</evidence>
<comment type="subcellular location">
    <subcellularLocation>
        <location evidence="1">Cell membrane</location>
        <topology evidence="1">Multi-pass membrane protein</topology>
    </subcellularLocation>
</comment>
<evidence type="ECO:0000256" key="4">
    <source>
        <dbReference type="ARBA" id="ARBA00022989"/>
    </source>
</evidence>
<reference evidence="13" key="1">
    <citation type="submission" date="2025-08" db="UniProtKB">
        <authorList>
            <consortium name="Ensembl"/>
        </authorList>
    </citation>
    <scope>IDENTIFICATION</scope>
</reference>
<feature type="transmembrane region" description="Helical" evidence="11">
    <location>
        <begin position="172"/>
        <end position="198"/>
    </location>
</feature>
<dbReference type="GeneTree" id="ENSGT01030000234639"/>
<keyword evidence="4 11" id="KW-1133">Transmembrane helix</keyword>
<dbReference type="OMA" id="PTILCAF"/>
<feature type="transmembrane region" description="Helical" evidence="11">
    <location>
        <begin position="240"/>
        <end position="266"/>
    </location>
</feature>
<keyword evidence="6 11" id="KW-0472">Membrane</keyword>